<sequence>TSHAVYIDMSMTMKMRAAGQVSAGRPTRARAMVCNAQKGEFGQVAAAIAASTMIAGSASALTYDELQGLTYLQVKGSGIANTCPVLSSGSSNLKDLKAGNYKIEKFCMEPTSFTVKEESSFKGGEEEFVQTKLMTRLTYTLDA</sequence>
<dbReference type="InterPro" id="IPR002628">
    <property type="entry name" value="PsbO"/>
</dbReference>
<dbReference type="Proteomes" id="UP000485058">
    <property type="component" value="Unassembled WGS sequence"/>
</dbReference>
<evidence type="ECO:0000313" key="8">
    <source>
        <dbReference type="Proteomes" id="UP000485058"/>
    </source>
</evidence>
<evidence type="ECO:0008006" key="9">
    <source>
        <dbReference type="Google" id="ProtNLM"/>
    </source>
</evidence>
<dbReference type="InterPro" id="IPR011250">
    <property type="entry name" value="OMP/PagP_B-barrel"/>
</dbReference>
<organism evidence="7 8">
    <name type="scientific">Haematococcus lacustris</name>
    <name type="common">Green alga</name>
    <name type="synonym">Haematococcus pluvialis</name>
    <dbReference type="NCBI Taxonomy" id="44745"/>
    <lineage>
        <taxon>Eukaryota</taxon>
        <taxon>Viridiplantae</taxon>
        <taxon>Chlorophyta</taxon>
        <taxon>core chlorophytes</taxon>
        <taxon>Chlorophyceae</taxon>
        <taxon>CS clade</taxon>
        <taxon>Chlamydomonadales</taxon>
        <taxon>Haematococcaceae</taxon>
        <taxon>Haematococcus</taxon>
    </lineage>
</organism>
<feature type="non-terminal residue" evidence="7">
    <location>
        <position position="143"/>
    </location>
</feature>
<keyword evidence="6" id="KW-0604">Photosystem II</keyword>
<evidence type="ECO:0000313" key="7">
    <source>
        <dbReference type="EMBL" id="GFH29477.1"/>
    </source>
</evidence>
<gene>
    <name evidence="7" type="ORF">HaLaN_28140</name>
</gene>
<dbReference type="SUPFAM" id="SSF56925">
    <property type="entry name" value="OMPA-like"/>
    <property type="match status" value="1"/>
</dbReference>
<comment type="similarity">
    <text evidence="2">Belongs to the PsbO family.</text>
</comment>
<keyword evidence="4" id="KW-0793">Thylakoid</keyword>
<dbReference type="GO" id="GO:0010207">
    <property type="term" value="P:photosystem II assembly"/>
    <property type="evidence" value="ECO:0007669"/>
    <property type="project" value="InterPro"/>
</dbReference>
<proteinExistence type="inferred from homology"/>
<dbReference type="GO" id="GO:0009654">
    <property type="term" value="C:photosystem II oxygen evolving complex"/>
    <property type="evidence" value="ECO:0007669"/>
    <property type="project" value="InterPro"/>
</dbReference>
<dbReference type="GO" id="GO:0042549">
    <property type="term" value="P:photosystem II stabilization"/>
    <property type="evidence" value="ECO:0007669"/>
    <property type="project" value="InterPro"/>
</dbReference>
<evidence type="ECO:0000256" key="5">
    <source>
        <dbReference type="ARBA" id="ARBA00023136"/>
    </source>
</evidence>
<name>A0A6A0ACA9_HAELA</name>
<evidence type="ECO:0000256" key="1">
    <source>
        <dbReference type="ARBA" id="ARBA00004370"/>
    </source>
</evidence>
<dbReference type="Pfam" id="PF01716">
    <property type="entry name" value="MSP"/>
    <property type="match status" value="1"/>
</dbReference>
<evidence type="ECO:0000256" key="6">
    <source>
        <dbReference type="ARBA" id="ARBA00023276"/>
    </source>
</evidence>
<reference evidence="7 8" key="1">
    <citation type="submission" date="2020-02" db="EMBL/GenBank/DDBJ databases">
        <title>Draft genome sequence of Haematococcus lacustris strain NIES-144.</title>
        <authorList>
            <person name="Morimoto D."/>
            <person name="Nakagawa S."/>
            <person name="Yoshida T."/>
            <person name="Sawayama S."/>
        </authorList>
    </citation>
    <scope>NUCLEOTIDE SEQUENCE [LARGE SCALE GENOMIC DNA]</scope>
    <source>
        <strain evidence="7 8">NIES-144</strain>
    </source>
</reference>
<keyword evidence="5" id="KW-0472">Membrane</keyword>
<evidence type="ECO:0000256" key="3">
    <source>
        <dbReference type="ARBA" id="ARBA00022531"/>
    </source>
</evidence>
<feature type="non-terminal residue" evidence="7">
    <location>
        <position position="1"/>
    </location>
</feature>
<evidence type="ECO:0000256" key="2">
    <source>
        <dbReference type="ARBA" id="ARBA00009838"/>
    </source>
</evidence>
<dbReference type="EMBL" id="BLLF01004367">
    <property type="protein sequence ID" value="GFH29477.1"/>
    <property type="molecule type" value="Genomic_DNA"/>
</dbReference>
<dbReference type="AlphaFoldDB" id="A0A6A0ACA9"/>
<dbReference type="GO" id="GO:0010242">
    <property type="term" value="F:oxygen evolving activity"/>
    <property type="evidence" value="ECO:0007669"/>
    <property type="project" value="InterPro"/>
</dbReference>
<keyword evidence="3" id="KW-0602">Photosynthesis</keyword>
<evidence type="ECO:0000256" key="4">
    <source>
        <dbReference type="ARBA" id="ARBA00023078"/>
    </source>
</evidence>
<dbReference type="Gene3D" id="2.40.160.30">
    <property type="entry name" value="Photosystem II, cytochrome c-550 precursor"/>
    <property type="match status" value="1"/>
</dbReference>
<comment type="subcellular location">
    <subcellularLocation>
        <location evidence="1">Membrane</location>
    </subcellularLocation>
</comment>
<keyword evidence="8" id="KW-1185">Reference proteome</keyword>
<accession>A0A6A0ACA9</accession>
<protein>
    <recommendedName>
        <fullName evidence="9">Oxygen-evolving enhancer protein 1, chloroplastic</fullName>
    </recommendedName>
</protein>
<comment type="caution">
    <text evidence="7">The sequence shown here is derived from an EMBL/GenBank/DDBJ whole genome shotgun (WGS) entry which is preliminary data.</text>
</comment>
<dbReference type="PANTHER" id="PTHR34058">
    <property type="entry name" value="OXYGEN-EVOLVING ENHANCER PROTEIN 1-2, CHLOROPLASTIC"/>
    <property type="match status" value="1"/>
</dbReference>